<dbReference type="NCBIfam" id="TIGR04057">
    <property type="entry name" value="SusC_RagA_signa"/>
    <property type="match status" value="1"/>
</dbReference>
<evidence type="ECO:0000259" key="9">
    <source>
        <dbReference type="SMART" id="SM00965"/>
    </source>
</evidence>
<accession>A0AAJ5W6B1</accession>
<dbReference type="Pfam" id="PF07715">
    <property type="entry name" value="Plug"/>
    <property type="match status" value="1"/>
</dbReference>
<dbReference type="GO" id="GO:0009279">
    <property type="term" value="C:cell outer membrane"/>
    <property type="evidence" value="ECO:0007669"/>
    <property type="project" value="UniProtKB-SubCell"/>
</dbReference>
<keyword evidence="2 7" id="KW-0813">Transport</keyword>
<evidence type="ECO:0000256" key="6">
    <source>
        <dbReference type="ARBA" id="ARBA00023237"/>
    </source>
</evidence>
<evidence type="ECO:0000256" key="3">
    <source>
        <dbReference type="ARBA" id="ARBA00022452"/>
    </source>
</evidence>
<dbReference type="SUPFAM" id="SSF56935">
    <property type="entry name" value="Porins"/>
    <property type="match status" value="1"/>
</dbReference>
<comment type="subcellular location">
    <subcellularLocation>
        <location evidence="1 7">Cell outer membrane</location>
        <topology evidence="1 7">Multi-pass membrane protein</topology>
    </subcellularLocation>
</comment>
<dbReference type="InterPro" id="IPR012910">
    <property type="entry name" value="Plug_dom"/>
</dbReference>
<evidence type="ECO:0000256" key="5">
    <source>
        <dbReference type="ARBA" id="ARBA00023136"/>
    </source>
</evidence>
<reference evidence="10" key="1">
    <citation type="submission" date="2023-03" db="EMBL/GenBank/DDBJ databases">
        <title>Andean soil-derived lignocellulolytic bacterial consortium as a source of novel taxa and putative plastic-active enzymes.</title>
        <authorList>
            <person name="Diaz-Garcia L."/>
            <person name="Chuvochina M."/>
            <person name="Feuerriegel G."/>
            <person name="Bunk B."/>
            <person name="Sproer C."/>
            <person name="Streit W.R."/>
            <person name="Rodriguez L.M."/>
            <person name="Overmann J."/>
            <person name="Jimenez D.J."/>
        </authorList>
    </citation>
    <scope>NUCLEOTIDE SEQUENCE</scope>
    <source>
        <strain evidence="10">MAG 3858</strain>
    </source>
</reference>
<proteinExistence type="inferred from homology"/>
<dbReference type="SMART" id="SM00965">
    <property type="entry name" value="STN"/>
    <property type="match status" value="1"/>
</dbReference>
<evidence type="ECO:0000256" key="2">
    <source>
        <dbReference type="ARBA" id="ARBA00022448"/>
    </source>
</evidence>
<comment type="similarity">
    <text evidence="7">Belongs to the TonB-dependent receptor family.</text>
</comment>
<evidence type="ECO:0000313" key="10">
    <source>
        <dbReference type="EMBL" id="WEK18906.1"/>
    </source>
</evidence>
<dbReference type="EMBL" id="CP119313">
    <property type="protein sequence ID" value="WEK18906.1"/>
    <property type="molecule type" value="Genomic_DNA"/>
</dbReference>
<dbReference type="InterPro" id="IPR039426">
    <property type="entry name" value="TonB-dep_rcpt-like"/>
</dbReference>
<dbReference type="InterPro" id="IPR037066">
    <property type="entry name" value="Plug_dom_sf"/>
</dbReference>
<dbReference type="InterPro" id="IPR023996">
    <property type="entry name" value="TonB-dep_OMP_SusC/RagA"/>
</dbReference>
<dbReference type="Gene3D" id="2.170.130.10">
    <property type="entry name" value="TonB-dependent receptor, plug domain"/>
    <property type="match status" value="1"/>
</dbReference>
<evidence type="ECO:0000256" key="4">
    <source>
        <dbReference type="ARBA" id="ARBA00022692"/>
    </source>
</evidence>
<protein>
    <submittedName>
        <fullName evidence="10">SusC/RagA family TonB-linked outer membrane protein</fullName>
    </submittedName>
</protein>
<dbReference type="InterPro" id="IPR008969">
    <property type="entry name" value="CarboxyPept-like_regulatory"/>
</dbReference>
<organism evidence="10 11">
    <name type="scientific">Candidatus Pedobacter colombiensis</name>
    <dbReference type="NCBI Taxonomy" id="3121371"/>
    <lineage>
        <taxon>Bacteria</taxon>
        <taxon>Pseudomonadati</taxon>
        <taxon>Bacteroidota</taxon>
        <taxon>Sphingobacteriia</taxon>
        <taxon>Sphingobacteriales</taxon>
        <taxon>Sphingobacteriaceae</taxon>
        <taxon>Pedobacter</taxon>
    </lineage>
</organism>
<name>A0AAJ5W6B1_9SPHI</name>
<dbReference type="InterPro" id="IPR023997">
    <property type="entry name" value="TonB-dep_OMP_SusC/RagA_CS"/>
</dbReference>
<dbReference type="NCBIfam" id="TIGR04056">
    <property type="entry name" value="OMP_RagA_SusC"/>
    <property type="match status" value="1"/>
</dbReference>
<dbReference type="PROSITE" id="PS52016">
    <property type="entry name" value="TONB_DEPENDENT_REC_3"/>
    <property type="match status" value="1"/>
</dbReference>
<evidence type="ECO:0000256" key="1">
    <source>
        <dbReference type="ARBA" id="ARBA00004571"/>
    </source>
</evidence>
<dbReference type="Proteomes" id="UP001214530">
    <property type="component" value="Chromosome"/>
</dbReference>
<dbReference type="AlphaFoldDB" id="A0AAJ5W6B1"/>
<feature type="chain" id="PRO_5042497484" evidence="8">
    <location>
        <begin position="18"/>
        <end position="1063"/>
    </location>
</feature>
<evidence type="ECO:0000256" key="7">
    <source>
        <dbReference type="PROSITE-ProRule" id="PRU01360"/>
    </source>
</evidence>
<dbReference type="Pfam" id="PF07660">
    <property type="entry name" value="STN"/>
    <property type="match status" value="1"/>
</dbReference>
<keyword evidence="3 7" id="KW-1134">Transmembrane beta strand</keyword>
<dbReference type="Gene3D" id="2.40.170.20">
    <property type="entry name" value="TonB-dependent receptor, beta-barrel domain"/>
    <property type="match status" value="1"/>
</dbReference>
<gene>
    <name evidence="10" type="ORF">P0Y49_19215</name>
</gene>
<keyword evidence="6 7" id="KW-0998">Cell outer membrane</keyword>
<keyword evidence="5 7" id="KW-0472">Membrane</keyword>
<keyword evidence="8" id="KW-0732">Signal</keyword>
<feature type="domain" description="Secretin/TonB short N-terminal" evidence="9">
    <location>
        <begin position="46"/>
        <end position="97"/>
    </location>
</feature>
<dbReference type="InterPro" id="IPR011662">
    <property type="entry name" value="Secretin/TonB_short_N"/>
</dbReference>
<dbReference type="InterPro" id="IPR036942">
    <property type="entry name" value="Beta-barrel_TonB_sf"/>
</dbReference>
<sequence>MRLTIFLLITGCLAVQASGYAQKVNLSVRNTGIESVCLDIKQQTGYFFLYDAEALKKSGNVSLELKNVELRDALKQMTAGKALDYKIIDKTVIISETKSNIKAAEDIVIRGTVRSKEGPGQSDIPLPGVIVTLKETKKSVATNGEGTYSIVAPVNGTLIFSMIGYGTKEISINGNSAIDVVMVETASDLKEVIVNGYGTSETKENQVGSASQVTRKDLDRKPLDRIDKILEGIVPGLQYDVQGGTASSARPRYQVRVRGEASIGASNEPLWVIDGIPVNTGNETNMILGVNTSVSPLTYLNPNDIESVTVLKDATATTIYGANGSNGVILITTKRGKAGADRVNYSYRTGINLIQDSRFHVLNGDQYRELYLESYRNNPNLDQSKTPTLSPTSTDWYDVFFRNGMTSQHDLSLSGGNEKSRYYISGAYFREKSIMINNLTQRFSTRVNLDQKINKSIDLFVRMGASYNLNNLFNPGSNYYKNRPIDSPYNPDGSLVIAYYNKLADAELNDENQKTMAMFGSIGGTVKILPELTFTTTNGINYSGVNENIYSSMLAFSNRGLGYATRAQSNFFEWDSQQRLNFSKKIGVHDFSVLVSTEARNQNRRSLSSSGSGFANDKIREVSYASVTTGTSSAEEKASLSYLGQFRYTIADKYALIGNFRGDGDSDFGSDVKWATFKSIGASWTISNENFWDFRSIDFAKLKLSYGTNGNSRIGTLKSKGVYSFGTNNSYNEQPGAIMTSGENPALTWETTYIVNGGISLGLFKRVSLELELYRKTTKDILDNVDVTRATGFTRVLQNIGKVRNTGVELTLNTKNIDSKDFQWRTSLNMAHNQNKILALYNGNDKVSGNMMKRVGADLNSWYLVRWAGVDPRDGNPMWYDANQNITKEFNLDNRVLLGSTTPDLFGGMTNTIQYKSFSLSALIIYNIGGYDFSDLQRDVESDGRNLATDNQSTNLLDRWREPGDLSLIPKTVLNENANNARNSTRFLHDKTNIRLQNVSVNYDFPKELVSRIKLQNASVYLQADNVGFWTPYKTYSNRNNFKNSFNPYPQPVVISIGLNVGL</sequence>
<dbReference type="Pfam" id="PF13715">
    <property type="entry name" value="CarbopepD_reg_2"/>
    <property type="match status" value="1"/>
</dbReference>
<keyword evidence="4 7" id="KW-0812">Transmembrane</keyword>
<feature type="signal peptide" evidence="8">
    <location>
        <begin position="1"/>
        <end position="17"/>
    </location>
</feature>
<dbReference type="SUPFAM" id="SSF49464">
    <property type="entry name" value="Carboxypeptidase regulatory domain-like"/>
    <property type="match status" value="1"/>
</dbReference>
<evidence type="ECO:0000313" key="11">
    <source>
        <dbReference type="Proteomes" id="UP001214530"/>
    </source>
</evidence>
<evidence type="ECO:0000256" key="8">
    <source>
        <dbReference type="SAM" id="SignalP"/>
    </source>
</evidence>